<dbReference type="GO" id="GO:0009279">
    <property type="term" value="C:cell outer membrane"/>
    <property type="evidence" value="ECO:0007669"/>
    <property type="project" value="UniProtKB-SubCell"/>
</dbReference>
<dbReference type="CDD" id="cd01347">
    <property type="entry name" value="ligand_gated_channel"/>
    <property type="match status" value="1"/>
</dbReference>
<keyword evidence="6" id="KW-0732">Signal</keyword>
<dbReference type="SUPFAM" id="SSF56935">
    <property type="entry name" value="Porins"/>
    <property type="match status" value="1"/>
</dbReference>
<gene>
    <name evidence="15" type="ORF">XVE_0528</name>
</gene>
<keyword evidence="5 11" id="KW-0812">Transmembrane</keyword>
<dbReference type="InterPro" id="IPR037066">
    <property type="entry name" value="Plug_dom_sf"/>
</dbReference>
<dbReference type="GO" id="GO:0044718">
    <property type="term" value="P:siderophore transmembrane transport"/>
    <property type="evidence" value="ECO:0007669"/>
    <property type="project" value="TreeGrafter"/>
</dbReference>
<keyword evidence="8 11" id="KW-0472">Membrane</keyword>
<feature type="domain" description="TonB-dependent receptor-like beta-barrel" evidence="13">
    <location>
        <begin position="242"/>
        <end position="665"/>
    </location>
</feature>
<dbReference type="PROSITE" id="PS52016">
    <property type="entry name" value="TONB_DEPENDENT_REC_3"/>
    <property type="match status" value="1"/>
</dbReference>
<dbReference type="Proteomes" id="UP000003299">
    <property type="component" value="Unassembled WGS sequence"/>
</dbReference>
<evidence type="ECO:0000256" key="9">
    <source>
        <dbReference type="ARBA" id="ARBA00023170"/>
    </source>
</evidence>
<evidence type="ECO:0000256" key="1">
    <source>
        <dbReference type="ARBA" id="ARBA00004571"/>
    </source>
</evidence>
<evidence type="ECO:0000256" key="5">
    <source>
        <dbReference type="ARBA" id="ARBA00022692"/>
    </source>
</evidence>
<dbReference type="PANTHER" id="PTHR30069:SF29">
    <property type="entry name" value="HEMOGLOBIN AND HEMOGLOBIN-HAPTOGLOBIN-BINDING PROTEIN 1-RELATED"/>
    <property type="match status" value="1"/>
</dbReference>
<dbReference type="eggNOG" id="COG1629">
    <property type="taxonomic scope" value="Bacteria"/>
</dbReference>
<comment type="caution">
    <text evidence="15">The sequence shown here is derived from an EMBL/GenBank/DDBJ whole genome shotgun (WGS) entry which is preliminary data.</text>
</comment>
<keyword evidence="4 11" id="KW-1134">Transmembrane beta strand</keyword>
<evidence type="ECO:0000256" key="7">
    <source>
        <dbReference type="ARBA" id="ARBA00023077"/>
    </source>
</evidence>
<dbReference type="PANTHER" id="PTHR30069">
    <property type="entry name" value="TONB-DEPENDENT OUTER MEMBRANE RECEPTOR"/>
    <property type="match status" value="1"/>
</dbReference>
<evidence type="ECO:0000256" key="8">
    <source>
        <dbReference type="ARBA" id="ARBA00023136"/>
    </source>
</evidence>
<dbReference type="InterPro" id="IPR036942">
    <property type="entry name" value="Beta-barrel_TonB_sf"/>
</dbReference>
<comment type="similarity">
    <text evidence="2">Belongs to the TonB-dependent receptor family. Hemoglobin/haptoglobin binding protein subfamily.</text>
</comment>
<protein>
    <submittedName>
        <fullName evidence="15">Outer membrane receptor protein</fullName>
    </submittedName>
</protein>
<evidence type="ECO:0000256" key="2">
    <source>
        <dbReference type="ARBA" id="ARBA00008143"/>
    </source>
</evidence>
<sequence length="699" mass="76994">MKPVPALCVRRTAALPWCRGKGLVMRLRLLKTMWYAPSLALVCGQACQVQAQDAALTLGKVQVSEHAQRTPSTARVLSSVDVIGGALLHDQHVDYSWELLMRAPGVQVTPFRMGTDAGRFSFRGFNGEGRINAVKLLIDGIPSNDNAGGMPYLDAVFPQDISAIEIVRGTNDARYGLNAIAGSVDVLTRTGGNDGRLSVTAGSFGAREVQLGKGFEQGPWSQNYVLAWRDSDGYREHADARKRSVAGKWFYTDPDGTFRAGLTTRYYDNHALEAGYLDAASARAAPRSSPAYAQDDRSERRVRQTALHADGTLGADAQWSAKAYQNDYRNQRWVRFSAAGLQQERDTDETHRGVLLRGNWQPDWGVWNAALEAGADAQWQDNQSQRYRTIARARGAQLRDWNYDLRTRGAYVQAVLSPVDRLQLVPGYRIDRVDGTLHDVMAGVWAPTYDYGTIKQPKFSASYRVGEQSSVYANWGRTFQIGSGDGAYRRQPGDLGPSINDGWEAGYKFAPSALLDGRVAYWEQRASGEVATILGVNGVAGIGDVANVGRTLRRGWDAQLNLQPAEHWRAWMSYARQKASIATPDPSAPATRGKEIENVPHWLATAGLEWQVSTAVQLSAWGNAQGDYYLERSNTLGRTGGYALLNLGARWNVDARNALSVQLRNVTDRAYVYAWYDSGSSGYSPGDGRALSVSWDWSF</sequence>
<keyword evidence="10 11" id="KW-0998">Cell outer membrane</keyword>
<evidence type="ECO:0000313" key="16">
    <source>
        <dbReference type="Proteomes" id="UP000003299"/>
    </source>
</evidence>
<feature type="domain" description="TonB-dependent receptor plug" evidence="14">
    <location>
        <begin position="75"/>
        <end position="182"/>
    </location>
</feature>
<evidence type="ECO:0000256" key="12">
    <source>
        <dbReference type="RuleBase" id="RU003357"/>
    </source>
</evidence>
<evidence type="ECO:0000256" key="3">
    <source>
        <dbReference type="ARBA" id="ARBA00022448"/>
    </source>
</evidence>
<evidence type="ECO:0000256" key="6">
    <source>
        <dbReference type="ARBA" id="ARBA00022729"/>
    </source>
</evidence>
<reference evidence="15 16" key="1">
    <citation type="journal article" date="2011" name="BMC Genomics">
        <title>Comparative genomics reveals diversity among xanthomonads infecting tomato and pepper.</title>
        <authorList>
            <person name="Potnis N."/>
            <person name="Krasileva K."/>
            <person name="Chow V."/>
            <person name="Almeida N.F."/>
            <person name="Patil P.B."/>
            <person name="Ryan R.P."/>
            <person name="Sharlach M."/>
            <person name="Behlau F."/>
            <person name="Dow J.M."/>
            <person name="Momol M.T."/>
            <person name="White F.F."/>
            <person name="Preston J.F."/>
            <person name="Vinatzer B.A."/>
            <person name="Koebnik R."/>
            <person name="Setubal J.C."/>
            <person name="Norman D.J."/>
            <person name="Staskawicz B.J."/>
            <person name="Jones J.B."/>
        </authorList>
    </citation>
    <scope>NUCLEOTIDE SEQUENCE [LARGE SCALE GENOMIC DNA]</scope>
    <source>
        <strain evidence="15 16">ATCC 35937</strain>
    </source>
</reference>
<keyword evidence="7 12" id="KW-0798">TonB box</keyword>
<evidence type="ECO:0000259" key="13">
    <source>
        <dbReference type="Pfam" id="PF00593"/>
    </source>
</evidence>
<keyword evidence="3 11" id="KW-0813">Transport</keyword>
<dbReference type="InterPro" id="IPR000531">
    <property type="entry name" value="Beta-barrel_TonB"/>
</dbReference>
<dbReference type="Pfam" id="PF00593">
    <property type="entry name" value="TonB_dep_Rec_b-barrel"/>
    <property type="match status" value="1"/>
</dbReference>
<dbReference type="Gene3D" id="2.170.130.10">
    <property type="entry name" value="TonB-dependent receptor, plug domain"/>
    <property type="match status" value="1"/>
</dbReference>
<organism evidence="15 16">
    <name type="scientific">Xanthomonas vesicatoria ATCC 35937</name>
    <dbReference type="NCBI Taxonomy" id="925775"/>
    <lineage>
        <taxon>Bacteria</taxon>
        <taxon>Pseudomonadati</taxon>
        <taxon>Pseudomonadota</taxon>
        <taxon>Gammaproteobacteria</taxon>
        <taxon>Lysobacterales</taxon>
        <taxon>Lysobacteraceae</taxon>
        <taxon>Xanthomonas</taxon>
    </lineage>
</organism>
<dbReference type="EMBL" id="AEQV01000010">
    <property type="protein sequence ID" value="EGD11211.1"/>
    <property type="molecule type" value="Genomic_DNA"/>
</dbReference>
<keyword evidence="9 15" id="KW-0675">Receptor</keyword>
<dbReference type="Pfam" id="PF07715">
    <property type="entry name" value="Plug"/>
    <property type="match status" value="1"/>
</dbReference>
<proteinExistence type="inferred from homology"/>
<comment type="subcellular location">
    <subcellularLocation>
        <location evidence="1 11">Cell outer membrane</location>
        <topology evidence="1 11">Multi-pass membrane protein</topology>
    </subcellularLocation>
</comment>
<evidence type="ECO:0000256" key="4">
    <source>
        <dbReference type="ARBA" id="ARBA00022452"/>
    </source>
</evidence>
<evidence type="ECO:0000259" key="14">
    <source>
        <dbReference type="Pfam" id="PF07715"/>
    </source>
</evidence>
<evidence type="ECO:0000256" key="11">
    <source>
        <dbReference type="PROSITE-ProRule" id="PRU01360"/>
    </source>
</evidence>
<evidence type="ECO:0000313" key="15">
    <source>
        <dbReference type="EMBL" id="EGD11211.1"/>
    </source>
</evidence>
<dbReference type="InterPro" id="IPR039426">
    <property type="entry name" value="TonB-dep_rcpt-like"/>
</dbReference>
<evidence type="ECO:0000256" key="10">
    <source>
        <dbReference type="ARBA" id="ARBA00023237"/>
    </source>
</evidence>
<dbReference type="GO" id="GO:0015344">
    <property type="term" value="F:siderophore uptake transmembrane transporter activity"/>
    <property type="evidence" value="ECO:0007669"/>
    <property type="project" value="TreeGrafter"/>
</dbReference>
<dbReference type="InterPro" id="IPR012910">
    <property type="entry name" value="Plug_dom"/>
</dbReference>
<accession>F0B8X7</accession>
<name>F0B8X7_9XANT</name>
<dbReference type="AlphaFoldDB" id="F0B8X7"/>
<dbReference type="Gene3D" id="2.40.170.20">
    <property type="entry name" value="TonB-dependent receptor, beta-barrel domain"/>
    <property type="match status" value="1"/>
</dbReference>